<evidence type="ECO:0000256" key="1">
    <source>
        <dbReference type="SAM" id="MobiDB-lite"/>
    </source>
</evidence>
<comment type="caution">
    <text evidence="2">The sequence shown here is derived from an EMBL/GenBank/DDBJ whole genome shotgun (WGS) entry which is preliminary data.</text>
</comment>
<accession>A0A1C7Z5C4</accession>
<protein>
    <submittedName>
        <fullName evidence="2">Uncharacterized protein</fullName>
    </submittedName>
</protein>
<evidence type="ECO:0000313" key="2">
    <source>
        <dbReference type="EMBL" id="OCR24167.1"/>
    </source>
</evidence>
<dbReference type="AlphaFoldDB" id="A0A1C7Z5C4"/>
<dbReference type="RefSeq" id="WP_065834042.1">
    <property type="nucleotide sequence ID" value="NZ_LGSI01000049.1"/>
</dbReference>
<evidence type="ECO:0000313" key="3">
    <source>
        <dbReference type="Proteomes" id="UP000093104"/>
    </source>
</evidence>
<dbReference type="EMBL" id="LGSI01000049">
    <property type="protein sequence ID" value="OCR24167.1"/>
    <property type="molecule type" value="Genomic_DNA"/>
</dbReference>
<reference evidence="2 3" key="1">
    <citation type="submission" date="2015-07" db="EMBL/GenBank/DDBJ databases">
        <title>Draft genome sequence of a diazotrophic, plant growth-promoting rhizobacterium of the Pseudomonas syringae complex.</title>
        <authorList>
            <person name="Patten C.L."/>
            <person name="Jeong H."/>
        </authorList>
    </citation>
    <scope>NUCLEOTIDE SEQUENCE [LARGE SCALE GENOMIC DNA]</scope>
    <source>
        <strain evidence="2 3">GR12-2</strain>
    </source>
</reference>
<sequence>MDIEKLIARQDKLLAEATALINKRNVSPSMLNWPIASQEARMGRLQQRIETLQKMKAEHARQIDSEIEMLSTELSQLSEKIETARRTLEPGTLRTSSEPSERSRAKGKRKGGPGKNNDG</sequence>
<dbReference type="Proteomes" id="UP000093104">
    <property type="component" value="Unassembled WGS sequence"/>
</dbReference>
<gene>
    <name evidence="2" type="ORF">AFK24_15530</name>
</gene>
<feature type="region of interest" description="Disordered" evidence="1">
    <location>
        <begin position="81"/>
        <end position="119"/>
    </location>
</feature>
<name>A0A1C7Z5C4_PSESX</name>
<proteinExistence type="predicted"/>
<organism evidence="2 3">
    <name type="scientific">Pseudomonas syringae</name>
    <dbReference type="NCBI Taxonomy" id="317"/>
    <lineage>
        <taxon>Bacteria</taxon>
        <taxon>Pseudomonadati</taxon>
        <taxon>Pseudomonadota</taxon>
        <taxon>Gammaproteobacteria</taxon>
        <taxon>Pseudomonadales</taxon>
        <taxon>Pseudomonadaceae</taxon>
        <taxon>Pseudomonas</taxon>
    </lineage>
</organism>